<dbReference type="EMBL" id="SORO01000011">
    <property type="protein sequence ID" value="TDY65979.1"/>
    <property type="molecule type" value="Genomic_DNA"/>
</dbReference>
<dbReference type="OrthoDB" id="329626at2"/>
<dbReference type="AlphaFoldDB" id="A0A4R8MMV5"/>
<proteinExistence type="predicted"/>
<dbReference type="RefSeq" id="WP_040917405.1">
    <property type="nucleotide sequence ID" value="NZ_RQHH01000030.1"/>
</dbReference>
<organism evidence="1 2">
    <name type="scientific">Leptospira meyeri</name>
    <dbReference type="NCBI Taxonomy" id="29508"/>
    <lineage>
        <taxon>Bacteria</taxon>
        <taxon>Pseudomonadati</taxon>
        <taxon>Spirochaetota</taxon>
        <taxon>Spirochaetia</taxon>
        <taxon>Leptospirales</taxon>
        <taxon>Leptospiraceae</taxon>
        <taxon>Leptospira</taxon>
    </lineage>
</organism>
<keyword evidence="2" id="KW-1185">Reference proteome</keyword>
<name>A0A4R8MMV5_LEPME</name>
<sequence>MRHFLKIEMKKIPLIVILNLFNCALTIISPGLNSNYKLTKISSNRFQESAFYGSAYYDQTAFYLEFENLKLILNDPNNATFNKNDSISAVQFDQNNINILYEICYDKEKNINILDDILNYKFSLNNFEAISVVSYFYPYSYYSRGNYLKKILPYYVNEKYPYQKLIYKTGNDFIMCIRNIVSFSKNAQNKSNSLEIVTPRNYLTGFSYEFDNNFLFYKNEEIEFSAK</sequence>
<protein>
    <submittedName>
        <fullName evidence="1">Uncharacterized protein</fullName>
    </submittedName>
</protein>
<gene>
    <name evidence="1" type="ORF">CLV96_4016</name>
</gene>
<evidence type="ECO:0000313" key="2">
    <source>
        <dbReference type="Proteomes" id="UP000294684"/>
    </source>
</evidence>
<dbReference type="Proteomes" id="UP000294684">
    <property type="component" value="Unassembled WGS sequence"/>
</dbReference>
<accession>A0A4R8MMV5</accession>
<reference evidence="1 2" key="1">
    <citation type="submission" date="2019-03" db="EMBL/GenBank/DDBJ databases">
        <title>Genomic Encyclopedia of Archaeal and Bacterial Type Strains, Phase II (KMG-II): from individual species to whole genera.</title>
        <authorList>
            <person name="Goeker M."/>
        </authorList>
    </citation>
    <scope>NUCLEOTIDE SEQUENCE [LARGE SCALE GENOMIC DNA]</scope>
    <source>
        <strain evidence="1 2">DSM 21537</strain>
    </source>
</reference>
<comment type="caution">
    <text evidence="1">The sequence shown here is derived from an EMBL/GenBank/DDBJ whole genome shotgun (WGS) entry which is preliminary data.</text>
</comment>
<evidence type="ECO:0000313" key="1">
    <source>
        <dbReference type="EMBL" id="TDY65979.1"/>
    </source>
</evidence>